<evidence type="ECO:0000313" key="1">
    <source>
        <dbReference type="EMBL" id="RDB19245.1"/>
    </source>
</evidence>
<keyword evidence="2" id="KW-1185">Reference proteome</keyword>
<accession>A0A369JFR4</accession>
<dbReference type="InParanoid" id="A0A369JFR4"/>
<reference evidence="1" key="1">
    <citation type="submission" date="2018-04" db="EMBL/GenBank/DDBJ databases">
        <title>Whole genome sequencing of Hypsizygus marmoreus.</title>
        <authorList>
            <person name="Choi I.-G."/>
            <person name="Min B."/>
            <person name="Kim J.-G."/>
            <person name="Kim S."/>
            <person name="Oh Y.-L."/>
            <person name="Kong W.-S."/>
            <person name="Park H."/>
            <person name="Jeong J."/>
            <person name="Song E.-S."/>
        </authorList>
    </citation>
    <scope>NUCLEOTIDE SEQUENCE [LARGE SCALE GENOMIC DNA]</scope>
    <source>
        <strain evidence="1">51987-8</strain>
    </source>
</reference>
<dbReference type="EMBL" id="LUEZ02000080">
    <property type="protein sequence ID" value="RDB19245.1"/>
    <property type="molecule type" value="Genomic_DNA"/>
</dbReference>
<sequence>MAPTVAAYSSAQINGLSAEGTALLSFETNKVSEVIYGALKDVFVKHSATKFGLRIIHKPSASAPTDQKDAAPEPGLKDGDRIIRAGNVALVADISTLSQETLDQIVPVAWGFKADGSIFPVELAISADPEKDKLTSADLAFIADVQAIVSGKPYSSILGVSLAAYQAVGVKNTIGVVSVTLPFEFVDLFGGDTRHETAWGFVDGELQVQGLVVSSRGAQSYGDIYNSPGGQIYVNNYYPSY</sequence>
<proteinExistence type="predicted"/>
<gene>
    <name evidence="1" type="ORF">Hypma_013532</name>
</gene>
<dbReference type="Proteomes" id="UP000076154">
    <property type="component" value="Unassembled WGS sequence"/>
</dbReference>
<name>A0A369JFR4_HYPMA</name>
<comment type="caution">
    <text evidence="1">The sequence shown here is derived from an EMBL/GenBank/DDBJ whole genome shotgun (WGS) entry which is preliminary data.</text>
</comment>
<evidence type="ECO:0000313" key="2">
    <source>
        <dbReference type="Proteomes" id="UP000076154"/>
    </source>
</evidence>
<protein>
    <submittedName>
        <fullName evidence="1">Uncharacterized protein</fullName>
    </submittedName>
</protein>
<dbReference type="AlphaFoldDB" id="A0A369JFR4"/>
<organism evidence="1 2">
    <name type="scientific">Hypsizygus marmoreus</name>
    <name type="common">White beech mushroom</name>
    <name type="synonym">Agaricus marmoreus</name>
    <dbReference type="NCBI Taxonomy" id="39966"/>
    <lineage>
        <taxon>Eukaryota</taxon>
        <taxon>Fungi</taxon>
        <taxon>Dikarya</taxon>
        <taxon>Basidiomycota</taxon>
        <taxon>Agaricomycotina</taxon>
        <taxon>Agaricomycetes</taxon>
        <taxon>Agaricomycetidae</taxon>
        <taxon>Agaricales</taxon>
        <taxon>Tricholomatineae</taxon>
        <taxon>Lyophyllaceae</taxon>
        <taxon>Hypsizygus</taxon>
    </lineage>
</organism>